<dbReference type="GO" id="GO:0043565">
    <property type="term" value="F:sequence-specific DNA binding"/>
    <property type="evidence" value="ECO:0007669"/>
    <property type="project" value="TreeGrafter"/>
</dbReference>
<dbReference type="InterPro" id="IPR058163">
    <property type="entry name" value="LysR-type_TF_proteobact-type"/>
</dbReference>
<evidence type="ECO:0000256" key="1">
    <source>
        <dbReference type="ARBA" id="ARBA00009437"/>
    </source>
</evidence>
<evidence type="ECO:0000313" key="6">
    <source>
        <dbReference type="EMBL" id="RMO82908.1"/>
    </source>
</evidence>
<dbReference type="Pfam" id="PF03466">
    <property type="entry name" value="LysR_substrate"/>
    <property type="match status" value="1"/>
</dbReference>
<comment type="similarity">
    <text evidence="1">Belongs to the LysR transcriptional regulatory family.</text>
</comment>
<feature type="domain" description="HTH lysR-type" evidence="5">
    <location>
        <begin position="41"/>
        <end position="90"/>
    </location>
</feature>
<gene>
    <name evidence="6" type="ORF">ALQ33_01563</name>
</gene>
<dbReference type="InterPro" id="IPR036390">
    <property type="entry name" value="WH_DNA-bd_sf"/>
</dbReference>
<dbReference type="Proteomes" id="UP000279372">
    <property type="component" value="Unassembled WGS sequence"/>
</dbReference>
<dbReference type="GO" id="GO:0003700">
    <property type="term" value="F:DNA-binding transcription factor activity"/>
    <property type="evidence" value="ECO:0007669"/>
    <property type="project" value="InterPro"/>
</dbReference>
<evidence type="ECO:0000256" key="4">
    <source>
        <dbReference type="ARBA" id="ARBA00023163"/>
    </source>
</evidence>
<organism evidence="6 7">
    <name type="scientific">Pseudomonas syringae pv. philadelphi</name>
    <dbReference type="NCBI Taxonomy" id="251706"/>
    <lineage>
        <taxon>Bacteria</taxon>
        <taxon>Pseudomonadati</taxon>
        <taxon>Pseudomonadota</taxon>
        <taxon>Gammaproteobacteria</taxon>
        <taxon>Pseudomonadales</taxon>
        <taxon>Pseudomonadaceae</taxon>
        <taxon>Pseudomonas</taxon>
    </lineage>
</organism>
<keyword evidence="2" id="KW-0805">Transcription regulation</keyword>
<dbReference type="InterPro" id="IPR000847">
    <property type="entry name" value="LysR_HTH_N"/>
</dbReference>
<keyword evidence="4" id="KW-0804">Transcription</keyword>
<dbReference type="Gene3D" id="3.40.190.290">
    <property type="match status" value="1"/>
</dbReference>
<name>A0A3M3YK23_9PSED</name>
<dbReference type="GO" id="GO:0006351">
    <property type="term" value="P:DNA-templated transcription"/>
    <property type="evidence" value="ECO:0007669"/>
    <property type="project" value="TreeGrafter"/>
</dbReference>
<evidence type="ECO:0000259" key="5">
    <source>
        <dbReference type="PROSITE" id="PS50931"/>
    </source>
</evidence>
<dbReference type="PANTHER" id="PTHR30537:SF35">
    <property type="entry name" value="TRANSCRIPTIONAL REGULATORY PROTEIN"/>
    <property type="match status" value="1"/>
</dbReference>
<dbReference type="PANTHER" id="PTHR30537">
    <property type="entry name" value="HTH-TYPE TRANSCRIPTIONAL REGULATOR"/>
    <property type="match status" value="1"/>
</dbReference>
<evidence type="ECO:0000256" key="3">
    <source>
        <dbReference type="ARBA" id="ARBA00023125"/>
    </source>
</evidence>
<reference evidence="6 7" key="1">
    <citation type="submission" date="2018-08" db="EMBL/GenBank/DDBJ databases">
        <title>Recombination of ecologically and evolutionarily significant loci maintains genetic cohesion in the Pseudomonas syringae species complex.</title>
        <authorList>
            <person name="Dillon M."/>
            <person name="Thakur S."/>
            <person name="Almeida R.N.D."/>
            <person name="Weir B.S."/>
            <person name="Guttman D.S."/>
        </authorList>
    </citation>
    <scope>NUCLEOTIDE SEQUENCE [LARGE SCALE GENOMIC DNA]</scope>
    <source>
        <strain evidence="6 7">ICMP 8902</strain>
    </source>
</reference>
<dbReference type="InterPro" id="IPR005119">
    <property type="entry name" value="LysR_subst-bd"/>
</dbReference>
<dbReference type="PROSITE" id="PS50931">
    <property type="entry name" value="HTH_LYSR"/>
    <property type="match status" value="1"/>
</dbReference>
<dbReference type="SUPFAM" id="SSF46785">
    <property type="entry name" value="Winged helix' DNA-binding domain"/>
    <property type="match status" value="1"/>
</dbReference>
<sequence length="335" mass="37444">MPCCFNRASDNEIQPTNLKYCISPGKYKDGLMDRWTEASLLVEIAEQGTMRKAAEALNISAASATRSLRNLEARLGAQLVKRNTRETQLTSTGEELYRRCKLLLAEWREAEAAAGAAALDPSGLLRVSASQSFCILHLAPLAPTFTRLFPRLRLEIISSNRYENVIDSGVDIAVRTRAYEIDSDITIRRLAETSRILAASPSYIAARGKPCLPQDLAQHDLLLYEHAENPSKLLLTRDGQRTTIPVQGLLLSNDGQVLRHAALAGLGVVIQPKYVLLDDIAAGYLVPVLEDWELPRLTINLAFQTRLHLPAKVRVFIDFLANHFHVMDYERKWTE</sequence>
<keyword evidence="3" id="KW-0238">DNA-binding</keyword>
<protein>
    <submittedName>
        <fullName evidence="6">LysR family transcriptional regulator</fullName>
    </submittedName>
</protein>
<dbReference type="SUPFAM" id="SSF53850">
    <property type="entry name" value="Periplasmic binding protein-like II"/>
    <property type="match status" value="1"/>
</dbReference>
<evidence type="ECO:0000313" key="7">
    <source>
        <dbReference type="Proteomes" id="UP000279372"/>
    </source>
</evidence>
<dbReference type="Gene3D" id="1.10.10.10">
    <property type="entry name" value="Winged helix-like DNA-binding domain superfamily/Winged helix DNA-binding domain"/>
    <property type="match status" value="1"/>
</dbReference>
<dbReference type="Pfam" id="PF00126">
    <property type="entry name" value="HTH_1"/>
    <property type="match status" value="1"/>
</dbReference>
<evidence type="ECO:0000256" key="2">
    <source>
        <dbReference type="ARBA" id="ARBA00023015"/>
    </source>
</evidence>
<dbReference type="AlphaFoldDB" id="A0A3M3YK23"/>
<dbReference type="CDD" id="cd08422">
    <property type="entry name" value="PBP2_CrgA_like"/>
    <property type="match status" value="1"/>
</dbReference>
<accession>A0A3M3YK23</accession>
<proteinExistence type="inferred from homology"/>
<comment type="caution">
    <text evidence="6">The sequence shown here is derived from an EMBL/GenBank/DDBJ whole genome shotgun (WGS) entry which is preliminary data.</text>
</comment>
<dbReference type="EMBL" id="RBQB01000290">
    <property type="protein sequence ID" value="RMO82908.1"/>
    <property type="molecule type" value="Genomic_DNA"/>
</dbReference>
<dbReference type="InterPro" id="IPR036388">
    <property type="entry name" value="WH-like_DNA-bd_sf"/>
</dbReference>